<dbReference type="NCBIfam" id="NF001095">
    <property type="entry name" value="PRK00124.1"/>
    <property type="match status" value="1"/>
</dbReference>
<dbReference type="PANTHER" id="PTHR35146">
    <property type="entry name" value="UPF0178 PROTEIN YAII"/>
    <property type="match status" value="1"/>
</dbReference>
<proteinExistence type="inferred from homology"/>
<protein>
    <recommendedName>
        <fullName evidence="2">UPF0178 protein FY550_05780</fullName>
    </recommendedName>
</protein>
<dbReference type="InterPro" id="IPR003791">
    <property type="entry name" value="UPF0178"/>
</dbReference>
<evidence type="ECO:0000256" key="1">
    <source>
        <dbReference type="ARBA" id="ARBA00008522"/>
    </source>
</evidence>
<evidence type="ECO:0000313" key="4">
    <source>
        <dbReference type="Proteomes" id="UP000322553"/>
    </source>
</evidence>
<accession>A0A5C0ZZ64</accession>
<dbReference type="Pfam" id="PF02639">
    <property type="entry name" value="DUF188"/>
    <property type="match status" value="1"/>
</dbReference>
<comment type="similarity">
    <text evidence="1 2">Belongs to the UPF0178 family.</text>
</comment>
<dbReference type="OrthoDB" id="9798918at2"/>
<dbReference type="Proteomes" id="UP000322553">
    <property type="component" value="Chromosome"/>
</dbReference>
<sequence>MGGDSAGWQVFTCKECYPSTHFCFLQTFILLTSPIGPIKELPVTTLWVDADACPRSIRDIIVRGATRSALTACFVANHALPLPRSPHIRQLSVPGGADAADKLIIERLTAGDLVITSDLPLALEAIEGGARVLTSRGETLDADNIRARLNMRDFMETLRASGEHTGGPAALTSRDVREFANAFDRTLTQLSH</sequence>
<organism evidence="3 4">
    <name type="scientific">Kushneria phosphatilytica</name>
    <dbReference type="NCBI Taxonomy" id="657387"/>
    <lineage>
        <taxon>Bacteria</taxon>
        <taxon>Pseudomonadati</taxon>
        <taxon>Pseudomonadota</taxon>
        <taxon>Gammaproteobacteria</taxon>
        <taxon>Oceanospirillales</taxon>
        <taxon>Halomonadaceae</taxon>
        <taxon>Kushneria</taxon>
    </lineage>
</organism>
<evidence type="ECO:0000256" key="2">
    <source>
        <dbReference type="HAMAP-Rule" id="MF_00489"/>
    </source>
</evidence>
<dbReference type="HAMAP" id="MF_00489">
    <property type="entry name" value="UPF0178"/>
    <property type="match status" value="1"/>
</dbReference>
<gene>
    <name evidence="3" type="ORF">FY550_05780</name>
</gene>
<dbReference type="AlphaFoldDB" id="A0A5C0ZZ64"/>
<name>A0A5C0ZZ64_9GAMM</name>
<dbReference type="EMBL" id="CP043420">
    <property type="protein sequence ID" value="QEL10683.1"/>
    <property type="molecule type" value="Genomic_DNA"/>
</dbReference>
<dbReference type="PANTHER" id="PTHR35146:SF1">
    <property type="entry name" value="UPF0178 PROTEIN YAII"/>
    <property type="match status" value="1"/>
</dbReference>
<evidence type="ECO:0000313" key="3">
    <source>
        <dbReference type="EMBL" id="QEL10683.1"/>
    </source>
</evidence>
<keyword evidence="4" id="KW-1185">Reference proteome</keyword>
<dbReference type="KEGG" id="kuy:FY550_05780"/>
<reference evidence="3 4" key="1">
    <citation type="submission" date="2019-08" db="EMBL/GenBank/DDBJ databases">
        <title>Complete genome sequence of Kushneria sp. YCWA18, a halophilic phosphate-solubilizing bacterium isolated from Daqiao saltern in China.</title>
        <authorList>
            <person name="Du G.-X."/>
            <person name="Qu L.-Y."/>
        </authorList>
    </citation>
    <scope>NUCLEOTIDE SEQUENCE [LARGE SCALE GENOMIC DNA]</scope>
    <source>
        <strain evidence="3 4">YCWA18</strain>
    </source>
</reference>
<dbReference type="CDD" id="cd18720">
    <property type="entry name" value="PIN_YqxD-like"/>
    <property type="match status" value="1"/>
</dbReference>